<evidence type="ECO:0008006" key="5">
    <source>
        <dbReference type="Google" id="ProtNLM"/>
    </source>
</evidence>
<reference evidence="3 4" key="1">
    <citation type="submission" date="2016-10" db="EMBL/GenBank/DDBJ databases">
        <title>Genome sequence of the basidiomycete white-rot fungus Trametes pubescens.</title>
        <authorList>
            <person name="Makela M.R."/>
            <person name="Granchi Z."/>
            <person name="Peng M."/>
            <person name="De Vries R.P."/>
            <person name="Grigoriev I."/>
            <person name="Riley R."/>
            <person name="Hilden K."/>
        </authorList>
    </citation>
    <scope>NUCLEOTIDE SEQUENCE [LARGE SCALE GENOMIC DNA]</scope>
    <source>
        <strain evidence="3 4">FBCC735</strain>
    </source>
</reference>
<evidence type="ECO:0000256" key="2">
    <source>
        <dbReference type="SAM" id="SignalP"/>
    </source>
</evidence>
<evidence type="ECO:0000313" key="4">
    <source>
        <dbReference type="Proteomes" id="UP000184267"/>
    </source>
</evidence>
<proteinExistence type="predicted"/>
<dbReference type="OrthoDB" id="195231at2759"/>
<accession>A0A1M2VGK0</accession>
<keyword evidence="1" id="KW-1133">Transmembrane helix</keyword>
<sequence length="304" mass="33487">MALLTRYSRTLLICVLLSGIRPAFSDDGIGLPCSANNDHLDPASHKFLSDCSETTFCSAATNGTCQPRQCRRDEFPFGFTNITALPALCQNGTYCPDEGSGCKPLLAEGNACQLDRDDQCAPPPNWIDVASNQNFDGSLCLQSTCTYANMTLGQPCILDDVTYIDMGPNGEQFSNTVTRHNCQTPQFYCDASLKACVPTKTLGTSCITDQECQSFNCAPNGVCADPPETPARVEAWQIVLTGLSVVIAMVATVIMLTLVHKRLRLQRYREIREYYEEQMNLRKSLAALHAAAADRYTDEKHRRD</sequence>
<comment type="caution">
    <text evidence="3">The sequence shown here is derived from an EMBL/GenBank/DDBJ whole genome shotgun (WGS) entry which is preliminary data.</text>
</comment>
<feature type="signal peptide" evidence="2">
    <location>
        <begin position="1"/>
        <end position="25"/>
    </location>
</feature>
<dbReference type="AlphaFoldDB" id="A0A1M2VGK0"/>
<name>A0A1M2VGK0_TRAPU</name>
<evidence type="ECO:0000256" key="1">
    <source>
        <dbReference type="SAM" id="Phobius"/>
    </source>
</evidence>
<evidence type="ECO:0000313" key="3">
    <source>
        <dbReference type="EMBL" id="OJT06715.1"/>
    </source>
</evidence>
<dbReference type="EMBL" id="MNAD01001269">
    <property type="protein sequence ID" value="OJT06715.1"/>
    <property type="molecule type" value="Genomic_DNA"/>
</dbReference>
<dbReference type="STRING" id="154538.A0A1M2VGK0"/>
<keyword evidence="4" id="KW-1185">Reference proteome</keyword>
<keyword evidence="1" id="KW-0812">Transmembrane</keyword>
<keyword evidence="2" id="KW-0732">Signal</keyword>
<keyword evidence="1" id="KW-0472">Membrane</keyword>
<organism evidence="3 4">
    <name type="scientific">Trametes pubescens</name>
    <name type="common">White-rot fungus</name>
    <dbReference type="NCBI Taxonomy" id="154538"/>
    <lineage>
        <taxon>Eukaryota</taxon>
        <taxon>Fungi</taxon>
        <taxon>Dikarya</taxon>
        <taxon>Basidiomycota</taxon>
        <taxon>Agaricomycotina</taxon>
        <taxon>Agaricomycetes</taxon>
        <taxon>Polyporales</taxon>
        <taxon>Polyporaceae</taxon>
        <taxon>Trametes</taxon>
    </lineage>
</organism>
<feature type="chain" id="PRO_5009890609" description="Dickkopf N-terminal cysteine-rich domain-containing protein" evidence="2">
    <location>
        <begin position="26"/>
        <end position="304"/>
    </location>
</feature>
<feature type="transmembrane region" description="Helical" evidence="1">
    <location>
        <begin position="235"/>
        <end position="259"/>
    </location>
</feature>
<dbReference type="OMA" id="DEQCAPP"/>
<dbReference type="Proteomes" id="UP000184267">
    <property type="component" value="Unassembled WGS sequence"/>
</dbReference>
<protein>
    <recommendedName>
        <fullName evidence="5">Dickkopf N-terminal cysteine-rich domain-containing protein</fullName>
    </recommendedName>
</protein>
<gene>
    <name evidence="3" type="ORF">TRAPUB_2423</name>
</gene>